<feature type="region of interest" description="Disordered" evidence="1">
    <location>
        <begin position="264"/>
        <end position="303"/>
    </location>
</feature>
<gene>
    <name evidence="2" type="ORF">DFR68_101758</name>
</gene>
<dbReference type="Proteomes" id="UP000255355">
    <property type="component" value="Unassembled WGS sequence"/>
</dbReference>
<keyword evidence="3" id="KW-1185">Reference proteome</keyword>
<evidence type="ECO:0000313" key="2">
    <source>
        <dbReference type="EMBL" id="RDI55921.1"/>
    </source>
</evidence>
<dbReference type="AlphaFoldDB" id="A0A370HFB3"/>
<reference evidence="2 3" key="1">
    <citation type="submission" date="2018-07" db="EMBL/GenBank/DDBJ databases">
        <title>Genomic Encyclopedia of Type Strains, Phase IV (KMG-IV): sequencing the most valuable type-strain genomes for metagenomic binning, comparative biology and taxonomic classification.</title>
        <authorList>
            <person name="Goeker M."/>
        </authorList>
    </citation>
    <scope>NUCLEOTIDE SEQUENCE [LARGE SCALE GENOMIC DNA]</scope>
    <source>
        <strain evidence="2 3">DSM 44952</strain>
    </source>
</reference>
<protein>
    <submittedName>
        <fullName evidence="2">Uncharacterized protein</fullName>
    </submittedName>
</protein>
<feature type="region of interest" description="Disordered" evidence="1">
    <location>
        <begin position="1"/>
        <end position="21"/>
    </location>
</feature>
<dbReference type="OrthoDB" id="4578680at2"/>
<evidence type="ECO:0000256" key="1">
    <source>
        <dbReference type="SAM" id="MobiDB-lite"/>
    </source>
</evidence>
<proteinExistence type="predicted"/>
<feature type="compositionally biased region" description="Basic residues" evidence="1">
    <location>
        <begin position="281"/>
        <end position="303"/>
    </location>
</feature>
<organism evidence="2 3">
    <name type="scientific">Nocardia mexicana</name>
    <dbReference type="NCBI Taxonomy" id="279262"/>
    <lineage>
        <taxon>Bacteria</taxon>
        <taxon>Bacillati</taxon>
        <taxon>Actinomycetota</taxon>
        <taxon>Actinomycetes</taxon>
        <taxon>Mycobacteriales</taxon>
        <taxon>Nocardiaceae</taxon>
        <taxon>Nocardia</taxon>
    </lineage>
</organism>
<dbReference type="EMBL" id="QQAZ01000001">
    <property type="protein sequence ID" value="RDI55921.1"/>
    <property type="molecule type" value="Genomic_DNA"/>
</dbReference>
<dbReference type="RefSeq" id="WP_068016774.1">
    <property type="nucleotide sequence ID" value="NZ_QQAZ01000001.1"/>
</dbReference>
<name>A0A370HFB3_9NOCA</name>
<evidence type="ECO:0000313" key="3">
    <source>
        <dbReference type="Proteomes" id="UP000255355"/>
    </source>
</evidence>
<comment type="caution">
    <text evidence="2">The sequence shown here is derived from an EMBL/GenBank/DDBJ whole genome shotgun (WGS) entry which is preliminary data.</text>
</comment>
<sequence>MDEPDAESAATAGEEPQTRVTYRNPLAEEMTQREATIRDMLGSRLKTDMNELEITISDYSSDFKIVFDHFCRYLLGRDNLSVINSDGTRQWKRKSSGLLRNFLVSRMAVRDHTYVLVKRYWEADPELARDEDAEFMDQYRTKVKAILVKPQFAFLQDLRNYGVHKSLYPFTLHTQFAGGYMKNDIKLDRDKLMSTYSSWSAPAKQDIESQDGEVDLLTPMEEWSKACREFYEWFHGAITIHHMEDFQAVERALEEYQEWRRETGTMPPDWIINGGESSSAPKRRSHKSRDARKKRKRKQRKRR</sequence>
<accession>A0A370HFB3</accession>